<feature type="transmembrane region" description="Helical" evidence="1">
    <location>
        <begin position="41"/>
        <end position="60"/>
    </location>
</feature>
<name>A0A1F7FII4_UNCRA</name>
<dbReference type="EMBL" id="MFYX01000033">
    <property type="protein sequence ID" value="OGK06276.1"/>
    <property type="molecule type" value="Genomic_DNA"/>
</dbReference>
<proteinExistence type="predicted"/>
<protein>
    <recommendedName>
        <fullName evidence="4">FecR protein domain-containing protein</fullName>
    </recommendedName>
</protein>
<accession>A0A1F7FII4</accession>
<organism evidence="2 3">
    <name type="scientific">Candidatus Raymondbacteria bacterium RIFOXYD12_FULL_49_13</name>
    <dbReference type="NCBI Taxonomy" id="1817890"/>
    <lineage>
        <taxon>Bacteria</taxon>
        <taxon>Raymondiibacteriota</taxon>
    </lineage>
</organism>
<dbReference type="Proteomes" id="UP000179243">
    <property type="component" value="Unassembled WGS sequence"/>
</dbReference>
<evidence type="ECO:0000313" key="2">
    <source>
        <dbReference type="EMBL" id="OGK06276.1"/>
    </source>
</evidence>
<comment type="caution">
    <text evidence="2">The sequence shown here is derived from an EMBL/GenBank/DDBJ whole genome shotgun (WGS) entry which is preliminary data.</text>
</comment>
<evidence type="ECO:0000256" key="1">
    <source>
        <dbReference type="SAM" id="Phobius"/>
    </source>
</evidence>
<dbReference type="AlphaFoldDB" id="A0A1F7FII4"/>
<dbReference type="PANTHER" id="PTHR38731">
    <property type="entry name" value="LIPL45-RELATED LIPOPROTEIN-RELATED"/>
    <property type="match status" value="1"/>
</dbReference>
<keyword evidence="1" id="KW-0472">Membrane</keyword>
<keyword evidence="1" id="KW-0812">Transmembrane</keyword>
<sequence length="783" mass="86458">MRMINRRPPRRRTCCRGFYGCKPCPASISVPGWPGRAKKRFLCVAPFDFFIILILLMNYISGLIRSAIVFLCLCGLGVSAKEFSMKVTSITGQAEIKSEGSRRWEVLQQDQAISDNDLIRTTYKSNVEITYGQENIIFLGTSSRLLINIVPQEEGFNDEVAVTVFTGSVYSKVIRGVDYSVYTGSSVTTAKTAIFNCTVDEMTGISGYHVFTGAITLSNITLQGELVLGAGQTSTISPDALPSPARKISARQMSVLTRFYGTDFINQEIERSGIEIVSDDAGESYNPILINEDTRAKKSGGARREARATAPIKLFNRDEIVRKLERYEVTHNRMYSEAEKKEPLKGKRFKFSALYQSHTTNNTPYPAVFVRPGFYSRYVSGSLNIPYVADTTGALGTVYAGNTRELLDKIDAVDVRVGRSFLHLGELDDYSIGFGNLVRRYTNRVYGDNVRDLGLLLHLQNYENNLEFFISSMADFRLMGLTFFVKDTFGYFGVAAVRDRGQQLYPNGSDNGYYGVWPGAAASASPDSLAGPASLTGIEVDFSTNVFYRRPILVDLYLSAASLMRNDSFSARSFGLSMPGVAIVQGKSYVKMELFFNRGHYVRGLFGNLYEDNRLLARRTTPGGPVTGTATMAQMLLDENSGVGLAGAFKFSPLAGVAFSAEMEKVLARYGKDTSDVSTKVAGRRDGSLLVKLAMGEGFVLSRLTWAEVFYSIDHIGYFGNAPFKPFAPNSFTAMGARVHVRVISNLELFGAWEKFFCDRNADMRITAAERIWGFSGGLAAGF</sequence>
<keyword evidence="1" id="KW-1133">Transmembrane helix</keyword>
<gene>
    <name evidence="2" type="ORF">A2519_08355</name>
</gene>
<evidence type="ECO:0000313" key="3">
    <source>
        <dbReference type="Proteomes" id="UP000179243"/>
    </source>
</evidence>
<reference evidence="2 3" key="1">
    <citation type="journal article" date="2016" name="Nat. Commun.">
        <title>Thousands of microbial genomes shed light on interconnected biogeochemical processes in an aquifer system.</title>
        <authorList>
            <person name="Anantharaman K."/>
            <person name="Brown C.T."/>
            <person name="Hug L.A."/>
            <person name="Sharon I."/>
            <person name="Castelle C.J."/>
            <person name="Probst A.J."/>
            <person name="Thomas B.C."/>
            <person name="Singh A."/>
            <person name="Wilkins M.J."/>
            <person name="Karaoz U."/>
            <person name="Brodie E.L."/>
            <person name="Williams K.H."/>
            <person name="Hubbard S.S."/>
            <person name="Banfield J.F."/>
        </authorList>
    </citation>
    <scope>NUCLEOTIDE SEQUENCE [LARGE SCALE GENOMIC DNA]</scope>
</reference>
<evidence type="ECO:0008006" key="4">
    <source>
        <dbReference type="Google" id="ProtNLM"/>
    </source>
</evidence>